<keyword evidence="1" id="KW-0238">DNA-binding</keyword>
<name>A0A348W783_9RHOB</name>
<organism evidence="1 2">
    <name type="scientific">Roseovarius nubinhibens</name>
    <dbReference type="NCBI Taxonomy" id="314263"/>
    <lineage>
        <taxon>Bacteria</taxon>
        <taxon>Pseudomonadati</taxon>
        <taxon>Pseudomonadota</taxon>
        <taxon>Alphaproteobacteria</taxon>
        <taxon>Rhodobacterales</taxon>
        <taxon>Roseobacteraceae</taxon>
        <taxon>Roseovarius</taxon>
    </lineage>
</organism>
<comment type="caution">
    <text evidence="1">The sequence shown here is derived from an EMBL/GenBank/DDBJ whole genome shotgun (WGS) entry which is preliminary data.</text>
</comment>
<evidence type="ECO:0000313" key="1">
    <source>
        <dbReference type="EMBL" id="HAR50395.1"/>
    </source>
</evidence>
<dbReference type="GO" id="GO:0003677">
    <property type="term" value="F:DNA binding"/>
    <property type="evidence" value="ECO:0007669"/>
    <property type="project" value="UniProtKB-KW"/>
</dbReference>
<sequence>MTHDFTPRLMAARAAAKFLGISESKLRTLAIPRKTFGGNVVWDRADLDAYADSLPYEGGEGLATWDNSGEADDIWRAN</sequence>
<dbReference type="Proteomes" id="UP000264719">
    <property type="component" value="Unassembled WGS sequence"/>
</dbReference>
<protein>
    <submittedName>
        <fullName evidence="1">DNA-binding protein</fullName>
    </submittedName>
</protein>
<dbReference type="EMBL" id="DMVW01000012">
    <property type="protein sequence ID" value="HAR50395.1"/>
    <property type="molecule type" value="Genomic_DNA"/>
</dbReference>
<dbReference type="AlphaFoldDB" id="A0A348W783"/>
<evidence type="ECO:0000313" key="2">
    <source>
        <dbReference type="Proteomes" id="UP000264719"/>
    </source>
</evidence>
<accession>A0A348W783</accession>
<proteinExistence type="predicted"/>
<dbReference type="RefSeq" id="WP_339853423.1">
    <property type="nucleotide sequence ID" value="NZ_CAXAXR010000005.1"/>
</dbReference>
<gene>
    <name evidence="1" type="ORF">DCS45_00780</name>
</gene>
<reference evidence="1 2" key="1">
    <citation type="journal article" date="2018" name="Nat. Biotechnol.">
        <title>A standardized bacterial taxonomy based on genome phylogeny substantially revises the tree of life.</title>
        <authorList>
            <person name="Parks D.H."/>
            <person name="Chuvochina M."/>
            <person name="Waite D.W."/>
            <person name="Rinke C."/>
            <person name="Skarshewski A."/>
            <person name="Chaumeil P.A."/>
            <person name="Hugenholtz P."/>
        </authorList>
    </citation>
    <scope>NUCLEOTIDE SEQUENCE [LARGE SCALE GENOMIC DNA]</scope>
    <source>
        <strain evidence="1">UBA9169</strain>
    </source>
</reference>